<dbReference type="InterPro" id="IPR027379">
    <property type="entry name" value="CLS_N"/>
</dbReference>
<feature type="transmembrane region" description="Helical" evidence="7">
    <location>
        <begin position="38"/>
        <end position="57"/>
    </location>
</feature>
<accession>A0A6J6IX59</accession>
<evidence type="ECO:0000256" key="3">
    <source>
        <dbReference type="ARBA" id="ARBA00022692"/>
    </source>
</evidence>
<evidence type="ECO:0000256" key="7">
    <source>
        <dbReference type="SAM" id="Phobius"/>
    </source>
</evidence>
<evidence type="ECO:0000313" key="9">
    <source>
        <dbReference type="EMBL" id="CAB4629322.1"/>
    </source>
</evidence>
<evidence type="ECO:0000259" key="8">
    <source>
        <dbReference type="Pfam" id="PF13396"/>
    </source>
</evidence>
<evidence type="ECO:0000256" key="5">
    <source>
        <dbReference type="ARBA" id="ARBA00023136"/>
    </source>
</evidence>
<keyword evidence="3 7" id="KW-0812">Transmembrane</keyword>
<proteinExistence type="predicted"/>
<gene>
    <name evidence="9" type="ORF">UFOPK1961_00649</name>
    <name evidence="10" type="ORF">UFOPK3364_00535</name>
</gene>
<evidence type="ECO:0000256" key="4">
    <source>
        <dbReference type="ARBA" id="ARBA00022989"/>
    </source>
</evidence>
<dbReference type="EMBL" id="CAFBLO010000040">
    <property type="protein sequence ID" value="CAB4866644.1"/>
    <property type="molecule type" value="Genomic_DNA"/>
</dbReference>
<feature type="region of interest" description="Disordered" evidence="6">
    <location>
        <begin position="62"/>
        <end position="88"/>
    </location>
</feature>
<dbReference type="AlphaFoldDB" id="A0A6J6IX59"/>
<dbReference type="Pfam" id="PF13396">
    <property type="entry name" value="PLDc_N"/>
    <property type="match status" value="1"/>
</dbReference>
<name>A0A6J6IX59_9ZZZZ</name>
<dbReference type="EMBL" id="CAEZVJ010000061">
    <property type="protein sequence ID" value="CAB4629322.1"/>
    <property type="molecule type" value="Genomic_DNA"/>
</dbReference>
<evidence type="ECO:0000256" key="1">
    <source>
        <dbReference type="ARBA" id="ARBA00004651"/>
    </source>
</evidence>
<evidence type="ECO:0000256" key="6">
    <source>
        <dbReference type="SAM" id="MobiDB-lite"/>
    </source>
</evidence>
<evidence type="ECO:0000313" key="10">
    <source>
        <dbReference type="EMBL" id="CAB4866644.1"/>
    </source>
</evidence>
<keyword evidence="5 7" id="KW-0472">Membrane</keyword>
<comment type="subcellular location">
    <subcellularLocation>
        <location evidence="1">Cell membrane</location>
        <topology evidence="1">Multi-pass membrane protein</topology>
    </subcellularLocation>
</comment>
<keyword evidence="2" id="KW-1003">Cell membrane</keyword>
<dbReference type="GO" id="GO:0005886">
    <property type="term" value="C:plasma membrane"/>
    <property type="evidence" value="ECO:0007669"/>
    <property type="project" value="UniProtKB-SubCell"/>
</dbReference>
<organism evidence="9">
    <name type="scientific">freshwater metagenome</name>
    <dbReference type="NCBI Taxonomy" id="449393"/>
    <lineage>
        <taxon>unclassified sequences</taxon>
        <taxon>metagenomes</taxon>
        <taxon>ecological metagenomes</taxon>
    </lineage>
</organism>
<sequence length="115" mass="12505">MARVLLFGSFVIAAVVIYAIVDVAITPASKVRGLPKPIWFVVLVVFPLIGAILWFIMGKGRRGATTKPATPTDIVDRGPTSGPFSTESVDDRIARLEEELRRLDEEGENPPKDSA</sequence>
<protein>
    <submittedName>
        <fullName evidence="9">Unannotated protein</fullName>
    </submittedName>
</protein>
<evidence type="ECO:0000256" key="2">
    <source>
        <dbReference type="ARBA" id="ARBA00022475"/>
    </source>
</evidence>
<keyword evidence="4 7" id="KW-1133">Transmembrane helix</keyword>
<feature type="domain" description="Cardiolipin synthase N-terminal" evidence="8">
    <location>
        <begin position="15"/>
        <end position="58"/>
    </location>
</feature>
<reference evidence="9" key="1">
    <citation type="submission" date="2020-05" db="EMBL/GenBank/DDBJ databases">
        <authorList>
            <person name="Chiriac C."/>
            <person name="Salcher M."/>
            <person name="Ghai R."/>
            <person name="Kavagutti S V."/>
        </authorList>
    </citation>
    <scope>NUCLEOTIDE SEQUENCE</scope>
</reference>